<organism evidence="1">
    <name type="scientific">Vitis vinifera</name>
    <name type="common">Grape</name>
    <dbReference type="NCBI Taxonomy" id="29760"/>
    <lineage>
        <taxon>Eukaryota</taxon>
        <taxon>Viridiplantae</taxon>
        <taxon>Streptophyta</taxon>
        <taxon>Embryophyta</taxon>
        <taxon>Tracheophyta</taxon>
        <taxon>Spermatophyta</taxon>
        <taxon>Magnoliopsida</taxon>
        <taxon>eudicotyledons</taxon>
        <taxon>Gunneridae</taxon>
        <taxon>Pentapetalae</taxon>
        <taxon>rosids</taxon>
        <taxon>Vitales</taxon>
        <taxon>Vitaceae</taxon>
        <taxon>Viteae</taxon>
        <taxon>Vitis</taxon>
    </lineage>
</organism>
<proteinExistence type="predicted"/>
<dbReference type="AlphaFoldDB" id="A5BGX8"/>
<gene>
    <name evidence="1" type="ORF">VITISV_038475</name>
</gene>
<dbReference type="EMBL" id="AM459194">
    <property type="protein sequence ID" value="CAN67916.1"/>
    <property type="molecule type" value="Genomic_DNA"/>
</dbReference>
<accession>A5BGX8</accession>
<sequence>MPSLNSLQKAVVSDCSNLEKSGQEETVEDRPQIDFIYERMNEIGFHVSRPSEDGTIPLNIIAEGAKLSVEDVEYLFMKSLSVYMDLTLLALDMDHNKAALRPHGVVLRPHDVTKDNKKVAQGLNVLCKEMTW</sequence>
<protein>
    <submittedName>
        <fullName evidence="1">Uncharacterized protein</fullName>
    </submittedName>
</protein>
<reference evidence="1" key="1">
    <citation type="journal article" date="2007" name="PLoS ONE">
        <title>The first genome sequence of an elite grapevine cultivar (Pinot noir Vitis vinifera L.): coping with a highly heterozygous genome.</title>
        <authorList>
            <person name="Velasco R."/>
            <person name="Zharkikh A."/>
            <person name="Troggio M."/>
            <person name="Cartwright D.A."/>
            <person name="Cestaro A."/>
            <person name="Pruss D."/>
            <person name="Pindo M."/>
            <person name="FitzGerald L.M."/>
            <person name="Vezzulli S."/>
            <person name="Reid J."/>
            <person name="Malacarne G."/>
            <person name="Iliev D."/>
            <person name="Coppola G."/>
            <person name="Wardell B."/>
            <person name="Micheletti D."/>
            <person name="Macalma T."/>
            <person name="Facci M."/>
            <person name="Mitchell J.T."/>
            <person name="Perazzolli M."/>
            <person name="Eldredge G."/>
            <person name="Gatto P."/>
            <person name="Oyzerski R."/>
            <person name="Moretto M."/>
            <person name="Gutin N."/>
            <person name="Stefanini M."/>
            <person name="Chen Y."/>
            <person name="Segala C."/>
            <person name="Davenport C."/>
            <person name="Dematte L."/>
            <person name="Mraz A."/>
            <person name="Battilana J."/>
            <person name="Stormo K."/>
            <person name="Costa F."/>
            <person name="Tao Q."/>
            <person name="Si-Ammour A."/>
            <person name="Harkins T."/>
            <person name="Lackey A."/>
            <person name="Perbost C."/>
            <person name="Taillon B."/>
            <person name="Stella A."/>
            <person name="Solovyev V."/>
            <person name="Fawcett J.A."/>
            <person name="Sterck L."/>
            <person name="Vandepoele K."/>
            <person name="Grando S.M."/>
            <person name="Toppo S."/>
            <person name="Moser C."/>
            <person name="Lanchbury J."/>
            <person name="Bogden R."/>
            <person name="Skolnick M."/>
            <person name="Sgaramella V."/>
            <person name="Bhatnagar S.K."/>
            <person name="Fontana P."/>
            <person name="Gutin A."/>
            <person name="Van de Peer Y."/>
            <person name="Salamini F."/>
            <person name="Viola R."/>
        </authorList>
    </citation>
    <scope>NUCLEOTIDE SEQUENCE</scope>
</reference>
<evidence type="ECO:0000313" key="1">
    <source>
        <dbReference type="EMBL" id="CAN67916.1"/>
    </source>
</evidence>
<name>A5BGX8_VITVI</name>